<protein>
    <recommendedName>
        <fullName evidence="3">Tetratricopeptide repeat-containing protein</fullName>
    </recommendedName>
</protein>
<dbReference type="AlphaFoldDB" id="A0A1G8CBJ5"/>
<organism evidence="1 2">
    <name type="scientific">Nonomuraea jiangxiensis</name>
    <dbReference type="NCBI Taxonomy" id="633440"/>
    <lineage>
        <taxon>Bacteria</taxon>
        <taxon>Bacillati</taxon>
        <taxon>Actinomycetota</taxon>
        <taxon>Actinomycetes</taxon>
        <taxon>Streptosporangiales</taxon>
        <taxon>Streptosporangiaceae</taxon>
        <taxon>Nonomuraea</taxon>
    </lineage>
</organism>
<reference evidence="1 2" key="1">
    <citation type="submission" date="2016-10" db="EMBL/GenBank/DDBJ databases">
        <authorList>
            <person name="de Groot N.N."/>
        </authorList>
    </citation>
    <scope>NUCLEOTIDE SEQUENCE [LARGE SCALE GENOMIC DNA]</scope>
    <source>
        <strain evidence="1 2">CGMCC 4.6533</strain>
    </source>
</reference>
<dbReference type="Proteomes" id="UP000199202">
    <property type="component" value="Unassembled WGS sequence"/>
</dbReference>
<dbReference type="EMBL" id="FNDJ01000002">
    <property type="protein sequence ID" value="SDH42768.1"/>
    <property type="molecule type" value="Genomic_DNA"/>
</dbReference>
<evidence type="ECO:0000313" key="2">
    <source>
        <dbReference type="Proteomes" id="UP000199202"/>
    </source>
</evidence>
<evidence type="ECO:0008006" key="3">
    <source>
        <dbReference type="Google" id="ProtNLM"/>
    </source>
</evidence>
<dbReference type="STRING" id="633440.SAMN05421869_102248"/>
<dbReference type="Gene3D" id="1.25.40.10">
    <property type="entry name" value="Tetratricopeptide repeat domain"/>
    <property type="match status" value="1"/>
</dbReference>
<gene>
    <name evidence="1" type="ORF">SAMN05421869_102248</name>
</gene>
<evidence type="ECO:0000313" key="1">
    <source>
        <dbReference type="EMBL" id="SDH42768.1"/>
    </source>
</evidence>
<dbReference type="SUPFAM" id="SSF48452">
    <property type="entry name" value="TPR-like"/>
    <property type="match status" value="1"/>
</dbReference>
<name>A0A1G8CBJ5_9ACTN</name>
<proteinExistence type="predicted"/>
<sequence length="136" mass="14402">MTRNGQDDAAGGISEARAIEGLLAYALTSPRWGGGAVQKVREAVARSRVLAKRFPGEYTDLLAHSLLTAARIQLNRGRAIEALPLVQEAVALARVTGGDRLIASLHRLAEALEELHRYSEAAAALAEADQLPPPSG</sequence>
<accession>A0A1G8CBJ5</accession>
<dbReference type="RefSeq" id="WP_090929566.1">
    <property type="nucleotide sequence ID" value="NZ_FNDJ01000002.1"/>
</dbReference>
<keyword evidence="2" id="KW-1185">Reference proteome</keyword>
<dbReference type="InterPro" id="IPR011990">
    <property type="entry name" value="TPR-like_helical_dom_sf"/>
</dbReference>
<dbReference type="OrthoDB" id="3543031at2"/>